<keyword evidence="2" id="KW-1185">Reference proteome</keyword>
<gene>
    <name evidence="1" type="ORF">QFC22_002814</name>
</gene>
<dbReference type="Proteomes" id="UP001243375">
    <property type="component" value="Unassembled WGS sequence"/>
</dbReference>
<evidence type="ECO:0000313" key="1">
    <source>
        <dbReference type="EMBL" id="KAJ9120879.1"/>
    </source>
</evidence>
<proteinExistence type="predicted"/>
<organism evidence="1 2">
    <name type="scientific">Naganishia vaughanmartiniae</name>
    <dbReference type="NCBI Taxonomy" id="1424756"/>
    <lineage>
        <taxon>Eukaryota</taxon>
        <taxon>Fungi</taxon>
        <taxon>Dikarya</taxon>
        <taxon>Basidiomycota</taxon>
        <taxon>Agaricomycotina</taxon>
        <taxon>Tremellomycetes</taxon>
        <taxon>Filobasidiales</taxon>
        <taxon>Filobasidiaceae</taxon>
        <taxon>Naganishia</taxon>
    </lineage>
</organism>
<evidence type="ECO:0000313" key="2">
    <source>
        <dbReference type="Proteomes" id="UP001243375"/>
    </source>
</evidence>
<sequence>MPPLKVKTNLPNAGKSAAKPYDAAMKNTQTKAGKGVKVTKVAKTVAKSGTVTKNKVQVSRKKVEVEILVGEVDDEIDELMKHAKKQVSKHHEGDQPPLPASSTVQQGWQQHPSRLAFNPPRSVTPGDAGYWSGNEYAAPADDDHESIDVLIDDLLKPKTGKRNTTSKQCIDKALLLVELEVEDTTHTLNKASSSTSALGRIGDGKVKDDDTMSAAQQSSNAAAVHGRLPKDPISPDDFDLAHTIVIRVLEHALKKNVDWFTMAKELEDGGLTNVKPIKAAKGKGRAKSKNAGEIGLEGEEAVSKTAKMPKVDGTFLFFHRSVT</sequence>
<comment type="caution">
    <text evidence="1">The sequence shown here is derived from an EMBL/GenBank/DDBJ whole genome shotgun (WGS) entry which is preliminary data.</text>
</comment>
<name>A0ACC2XA35_9TREE</name>
<dbReference type="EMBL" id="JASBWU010000006">
    <property type="protein sequence ID" value="KAJ9120879.1"/>
    <property type="molecule type" value="Genomic_DNA"/>
</dbReference>
<accession>A0ACC2XA35</accession>
<reference evidence="1" key="1">
    <citation type="submission" date="2023-04" db="EMBL/GenBank/DDBJ databases">
        <title>Draft Genome sequencing of Naganishia species isolated from polar environments using Oxford Nanopore Technology.</title>
        <authorList>
            <person name="Leo P."/>
            <person name="Venkateswaran K."/>
        </authorList>
    </citation>
    <scope>NUCLEOTIDE SEQUENCE</scope>
    <source>
        <strain evidence="1">MNA-CCFEE 5425</strain>
    </source>
</reference>
<protein>
    <submittedName>
        <fullName evidence="1">Uncharacterized protein</fullName>
    </submittedName>
</protein>